<feature type="transmembrane region" description="Helical" evidence="1">
    <location>
        <begin position="59"/>
        <end position="76"/>
    </location>
</feature>
<organism evidence="2 3">
    <name type="scientific">Methyloligella solikamskensis</name>
    <dbReference type="NCBI Taxonomy" id="1177756"/>
    <lineage>
        <taxon>Bacteria</taxon>
        <taxon>Pseudomonadati</taxon>
        <taxon>Pseudomonadota</taxon>
        <taxon>Alphaproteobacteria</taxon>
        <taxon>Hyphomicrobiales</taxon>
        <taxon>Hyphomicrobiaceae</taxon>
        <taxon>Methyloligella</taxon>
    </lineage>
</organism>
<sequence>MTDQSQQSQEEFEPEEESRFRALLTPNRSLGPKGFLILMCFISGISFTAGLMFWMMGAWPIMGFFGLDVALIYIAFRASYKAGRLHETVELTDEALTVTRVQPSGRSQSWTFNPYWVRIAVERRVGLCSEMSLASHGQKLVFGAFLTDEEREEFADTLRSAIAEGKPA</sequence>
<gene>
    <name evidence="2" type="ORF">ACFQ2F_01755</name>
</gene>
<name>A0ABW3J7U3_9HYPH</name>
<accession>A0ABW3J7U3</accession>
<evidence type="ECO:0000313" key="2">
    <source>
        <dbReference type="EMBL" id="MFD0985818.1"/>
    </source>
</evidence>
<feature type="transmembrane region" description="Helical" evidence="1">
    <location>
        <begin position="35"/>
        <end position="53"/>
    </location>
</feature>
<dbReference type="InterPro" id="IPR016990">
    <property type="entry name" value="UCP032162_TM"/>
</dbReference>
<evidence type="ECO:0000313" key="3">
    <source>
        <dbReference type="Proteomes" id="UP001597102"/>
    </source>
</evidence>
<dbReference type="EMBL" id="JBHTJO010000001">
    <property type="protein sequence ID" value="MFD0985818.1"/>
    <property type="molecule type" value="Genomic_DNA"/>
</dbReference>
<reference evidence="3" key="1">
    <citation type="journal article" date="2019" name="Int. J. Syst. Evol. Microbiol.">
        <title>The Global Catalogue of Microorganisms (GCM) 10K type strain sequencing project: providing services to taxonomists for standard genome sequencing and annotation.</title>
        <authorList>
            <consortium name="The Broad Institute Genomics Platform"/>
            <consortium name="The Broad Institute Genome Sequencing Center for Infectious Disease"/>
            <person name="Wu L."/>
            <person name="Ma J."/>
        </authorList>
    </citation>
    <scope>NUCLEOTIDE SEQUENCE [LARGE SCALE GENOMIC DNA]</scope>
    <source>
        <strain evidence="3">CCUG 61697</strain>
    </source>
</reference>
<dbReference type="RefSeq" id="WP_379084811.1">
    <property type="nucleotide sequence ID" value="NZ_JBHTJO010000001.1"/>
</dbReference>
<comment type="caution">
    <text evidence="2">The sequence shown here is derived from an EMBL/GenBank/DDBJ whole genome shotgun (WGS) entry which is preliminary data.</text>
</comment>
<keyword evidence="3" id="KW-1185">Reference proteome</keyword>
<dbReference type="InterPro" id="IPR019253">
    <property type="entry name" value="DUF2244_TM"/>
</dbReference>
<dbReference type="Pfam" id="PF10003">
    <property type="entry name" value="DUF2244"/>
    <property type="match status" value="1"/>
</dbReference>
<dbReference type="Proteomes" id="UP001597102">
    <property type="component" value="Unassembled WGS sequence"/>
</dbReference>
<evidence type="ECO:0000256" key="1">
    <source>
        <dbReference type="SAM" id="Phobius"/>
    </source>
</evidence>
<keyword evidence="1" id="KW-0812">Transmembrane</keyword>
<proteinExistence type="predicted"/>
<protein>
    <submittedName>
        <fullName evidence="2">DUF2244 domain-containing protein</fullName>
    </submittedName>
</protein>
<keyword evidence="1" id="KW-1133">Transmembrane helix</keyword>
<dbReference type="PIRSF" id="PIRSF032162">
    <property type="entry name" value="UCP032162_imp"/>
    <property type="match status" value="1"/>
</dbReference>
<keyword evidence="1" id="KW-0472">Membrane</keyword>